<feature type="compositionally biased region" description="Basic and acidic residues" evidence="1">
    <location>
        <begin position="99"/>
        <end position="108"/>
    </location>
</feature>
<dbReference type="Proteomes" id="UP000237271">
    <property type="component" value="Unassembled WGS sequence"/>
</dbReference>
<sequence>MPRKASTHGASASSKSWFARSKTTKAKSKDKVTPRTESCKPTAAAAQGGGPRRSRFRSLSPNERPNPRFACWNHSLGAEYPVFEIPMIIASESVETTADDAKSSEAKATRSSSPAKNLTLAEGKARVQAVNVASHKQTKEGAAGKKRAAPGPPNLEPPIAKGYRSLFDSELEEVEEEEGAVTELQEISSNLDERQETYQANQL</sequence>
<dbReference type="AlphaFoldDB" id="A0A2P4WZF7"/>
<comment type="caution">
    <text evidence="2">The sequence shown here is derived from an EMBL/GenBank/DDBJ whole genome shotgun (WGS) entry which is preliminary data.</text>
</comment>
<gene>
    <name evidence="2" type="ORF">PHPALM_36650</name>
</gene>
<reference evidence="2 3" key="1">
    <citation type="journal article" date="2017" name="Genome Biol. Evol.">
        <title>Phytophthora megakarya and P. palmivora, closely related causal agents of cacao black pod rot, underwent increases in genome sizes and gene numbers by different mechanisms.</title>
        <authorList>
            <person name="Ali S.S."/>
            <person name="Shao J."/>
            <person name="Lary D.J."/>
            <person name="Kronmiller B."/>
            <person name="Shen D."/>
            <person name="Strem M.D."/>
            <person name="Amoako-Attah I."/>
            <person name="Akrofi A.Y."/>
            <person name="Begoude B.A."/>
            <person name="Ten Hoopen G.M."/>
            <person name="Coulibaly K."/>
            <person name="Kebe B.I."/>
            <person name="Melnick R.L."/>
            <person name="Guiltinan M.J."/>
            <person name="Tyler B.M."/>
            <person name="Meinhardt L.W."/>
            <person name="Bailey B.A."/>
        </authorList>
    </citation>
    <scope>NUCLEOTIDE SEQUENCE [LARGE SCALE GENOMIC DNA]</scope>
    <source>
        <strain evidence="3">sbr112.9</strain>
    </source>
</reference>
<evidence type="ECO:0000256" key="1">
    <source>
        <dbReference type="SAM" id="MobiDB-lite"/>
    </source>
</evidence>
<feature type="region of interest" description="Disordered" evidence="1">
    <location>
        <begin position="95"/>
        <end position="203"/>
    </location>
</feature>
<organism evidence="2 3">
    <name type="scientific">Phytophthora palmivora</name>
    <dbReference type="NCBI Taxonomy" id="4796"/>
    <lineage>
        <taxon>Eukaryota</taxon>
        <taxon>Sar</taxon>
        <taxon>Stramenopiles</taxon>
        <taxon>Oomycota</taxon>
        <taxon>Peronosporomycetes</taxon>
        <taxon>Peronosporales</taxon>
        <taxon>Peronosporaceae</taxon>
        <taxon>Phytophthora</taxon>
    </lineage>
</organism>
<evidence type="ECO:0000313" key="3">
    <source>
        <dbReference type="Proteomes" id="UP000237271"/>
    </source>
</evidence>
<keyword evidence="3" id="KW-1185">Reference proteome</keyword>
<feature type="compositionally biased region" description="Acidic residues" evidence="1">
    <location>
        <begin position="169"/>
        <end position="180"/>
    </location>
</feature>
<protein>
    <submittedName>
        <fullName evidence="2">Uncharacterized protein</fullName>
    </submittedName>
</protein>
<accession>A0A2P4WZF7</accession>
<proteinExistence type="predicted"/>
<feature type="region of interest" description="Disordered" evidence="1">
    <location>
        <begin position="1"/>
        <end position="71"/>
    </location>
</feature>
<evidence type="ECO:0000313" key="2">
    <source>
        <dbReference type="EMBL" id="POM58676.1"/>
    </source>
</evidence>
<dbReference type="EMBL" id="NCKW01020180">
    <property type="protein sequence ID" value="POM58676.1"/>
    <property type="molecule type" value="Genomic_DNA"/>
</dbReference>
<name>A0A2P4WZF7_9STRA</name>
<feature type="compositionally biased region" description="Basic and acidic residues" evidence="1">
    <location>
        <begin position="27"/>
        <end position="38"/>
    </location>
</feature>